<evidence type="ECO:0000313" key="8">
    <source>
        <dbReference type="Proteomes" id="UP000712157"/>
    </source>
</evidence>
<dbReference type="GO" id="GO:0016020">
    <property type="term" value="C:membrane"/>
    <property type="evidence" value="ECO:0007669"/>
    <property type="project" value="GOC"/>
</dbReference>
<dbReference type="PANTHER" id="PTHR34990">
    <property type="entry name" value="UDP-2,3-DIACYLGLUCOSAMINE HYDROLASE-RELATED"/>
    <property type="match status" value="1"/>
</dbReference>
<keyword evidence="8" id="KW-1185">Reference proteome</keyword>
<dbReference type="RefSeq" id="WP_158344141.1">
    <property type="nucleotide sequence ID" value="NZ_JAHQCW010000014.1"/>
</dbReference>
<sequence length="310" mass="36097">MSTAAKLTKLWKDSPVLPFDDHSKIVLMSDCHRGMGNWGDNFLKNQNLYFAALRYYYEQGYLYIELGDGDELWECRDLTQIIDIHSNVFWLLSKFYYEHRFFMLYGNHDRVKQSPRYVGRTCSQYRCTDRQCLAPLFPGIQVLEGLVLQYEPTKDKILLAHGHQGDWLNDTLWKTARFLVRYVWKPVETAGVNDPTSAAKNYRKKNKTERRLQHWVEKSGNMLVAGHTHRPVLPKFGEPLYFNDGSCVHPRCITALELSGGKISLVKWSLNTRQDRTLYVGREVLDGPNELIKYFVQNVQFSSKDDNTVA</sequence>
<protein>
    <submittedName>
        <fullName evidence="7">Metallophosphoesterase</fullName>
    </submittedName>
</protein>
<name>A0A949JZ58_9FIRM</name>
<dbReference type="InterPro" id="IPR043461">
    <property type="entry name" value="LpxH-like"/>
</dbReference>
<dbReference type="Gene3D" id="3.60.21.10">
    <property type="match status" value="1"/>
</dbReference>
<evidence type="ECO:0000256" key="3">
    <source>
        <dbReference type="ARBA" id="ARBA00022723"/>
    </source>
</evidence>
<gene>
    <name evidence="7" type="ORF">KTH89_09925</name>
</gene>
<dbReference type="InterPro" id="IPR029052">
    <property type="entry name" value="Metallo-depent_PP-like"/>
</dbReference>
<dbReference type="GO" id="GO:0009245">
    <property type="term" value="P:lipid A biosynthetic process"/>
    <property type="evidence" value="ECO:0007669"/>
    <property type="project" value="TreeGrafter"/>
</dbReference>
<organism evidence="7 8">
    <name type="scientific">Diplocloster agilis</name>
    <dbReference type="NCBI Taxonomy" id="2850323"/>
    <lineage>
        <taxon>Bacteria</taxon>
        <taxon>Bacillati</taxon>
        <taxon>Bacillota</taxon>
        <taxon>Clostridia</taxon>
        <taxon>Lachnospirales</taxon>
        <taxon>Lachnospiraceae</taxon>
        <taxon>Diplocloster</taxon>
    </lineage>
</organism>
<evidence type="ECO:0000256" key="4">
    <source>
        <dbReference type="ARBA" id="ARBA00023136"/>
    </source>
</evidence>
<reference evidence="7" key="1">
    <citation type="submission" date="2021-06" db="EMBL/GenBank/DDBJ databases">
        <title>Description of novel taxa of the family Lachnospiraceae.</title>
        <authorList>
            <person name="Chaplin A.V."/>
            <person name="Sokolova S.R."/>
            <person name="Pikina A.P."/>
            <person name="Korzhanova M."/>
            <person name="Belova V."/>
            <person name="Korostin D."/>
            <person name="Efimov B.A."/>
        </authorList>
    </citation>
    <scope>NUCLEOTIDE SEQUENCE</scope>
    <source>
        <strain evidence="7">ASD5720</strain>
    </source>
</reference>
<accession>A0A949JZ58</accession>
<dbReference type="EMBL" id="JAHQCW010000014">
    <property type="protein sequence ID" value="MBU9736856.1"/>
    <property type="molecule type" value="Genomic_DNA"/>
</dbReference>
<evidence type="ECO:0000256" key="2">
    <source>
        <dbReference type="ARBA" id="ARBA00022519"/>
    </source>
</evidence>
<evidence type="ECO:0000313" key="7">
    <source>
        <dbReference type="EMBL" id="MBU9736856.1"/>
    </source>
</evidence>
<evidence type="ECO:0000256" key="5">
    <source>
        <dbReference type="ARBA" id="ARBA00023211"/>
    </source>
</evidence>
<dbReference type="Proteomes" id="UP000712157">
    <property type="component" value="Unassembled WGS sequence"/>
</dbReference>
<dbReference type="AlphaFoldDB" id="A0A949JZ58"/>
<dbReference type="SUPFAM" id="SSF56300">
    <property type="entry name" value="Metallo-dependent phosphatases"/>
    <property type="match status" value="1"/>
</dbReference>
<keyword evidence="5" id="KW-0464">Manganese</keyword>
<feature type="domain" description="Calcineurin-like phosphoesterase" evidence="6">
    <location>
        <begin position="24"/>
        <end position="231"/>
    </location>
</feature>
<dbReference type="PANTHER" id="PTHR34990:SF2">
    <property type="entry name" value="BLL8164 PROTEIN"/>
    <property type="match status" value="1"/>
</dbReference>
<dbReference type="InterPro" id="IPR004843">
    <property type="entry name" value="Calcineurin-like_PHP"/>
</dbReference>
<comment type="caution">
    <text evidence="7">The sequence shown here is derived from an EMBL/GenBank/DDBJ whole genome shotgun (WGS) entry which is preliminary data.</text>
</comment>
<keyword evidence="1" id="KW-1003">Cell membrane</keyword>
<proteinExistence type="predicted"/>
<dbReference type="GO" id="GO:0046872">
    <property type="term" value="F:metal ion binding"/>
    <property type="evidence" value="ECO:0007669"/>
    <property type="project" value="UniProtKB-KW"/>
</dbReference>
<evidence type="ECO:0000256" key="1">
    <source>
        <dbReference type="ARBA" id="ARBA00022475"/>
    </source>
</evidence>
<dbReference type="Pfam" id="PF00149">
    <property type="entry name" value="Metallophos"/>
    <property type="match status" value="1"/>
</dbReference>
<keyword evidence="2" id="KW-0997">Cell inner membrane</keyword>
<evidence type="ECO:0000259" key="6">
    <source>
        <dbReference type="Pfam" id="PF00149"/>
    </source>
</evidence>
<dbReference type="GO" id="GO:0008758">
    <property type="term" value="F:UDP-2,3-diacylglucosamine hydrolase activity"/>
    <property type="evidence" value="ECO:0007669"/>
    <property type="project" value="TreeGrafter"/>
</dbReference>
<keyword evidence="4" id="KW-0472">Membrane</keyword>
<keyword evidence="3" id="KW-0479">Metal-binding</keyword>